<dbReference type="PRINTS" id="PR00625">
    <property type="entry name" value="JDOMAIN"/>
</dbReference>
<dbReference type="PANTHER" id="PTHR44145:SF3">
    <property type="entry name" value="DNAJ HOMOLOG SUBFAMILY A MEMBER 3, MITOCHONDRIAL"/>
    <property type="match status" value="1"/>
</dbReference>
<dbReference type="Pfam" id="PF14559">
    <property type="entry name" value="TPR_19"/>
    <property type="match status" value="1"/>
</dbReference>
<dbReference type="PANTHER" id="PTHR44145">
    <property type="entry name" value="DNAJ HOMOLOG SUBFAMILY A MEMBER 3, MITOCHONDRIAL"/>
    <property type="match status" value="1"/>
</dbReference>
<dbReference type="InterPro" id="IPR011990">
    <property type="entry name" value="TPR-like_helical_dom_sf"/>
</dbReference>
<organism evidence="3 4">
    <name type="scientific">Capsulimonas corticalis</name>
    <dbReference type="NCBI Taxonomy" id="2219043"/>
    <lineage>
        <taxon>Bacteria</taxon>
        <taxon>Bacillati</taxon>
        <taxon>Armatimonadota</taxon>
        <taxon>Armatimonadia</taxon>
        <taxon>Capsulimonadales</taxon>
        <taxon>Capsulimonadaceae</taxon>
        <taxon>Capsulimonas</taxon>
    </lineage>
</organism>
<dbReference type="SMART" id="SM00028">
    <property type="entry name" value="TPR"/>
    <property type="match status" value="2"/>
</dbReference>
<feature type="compositionally biased region" description="Low complexity" evidence="2">
    <location>
        <begin position="86"/>
        <end position="96"/>
    </location>
</feature>
<keyword evidence="1" id="KW-0143">Chaperone</keyword>
<dbReference type="OrthoDB" id="9779889at2"/>
<dbReference type="InterPro" id="IPR036869">
    <property type="entry name" value="J_dom_sf"/>
</dbReference>
<dbReference type="InterPro" id="IPR001623">
    <property type="entry name" value="DnaJ_domain"/>
</dbReference>
<evidence type="ECO:0000313" key="4">
    <source>
        <dbReference type="Proteomes" id="UP000287394"/>
    </source>
</evidence>
<dbReference type="SUPFAM" id="SSF48452">
    <property type="entry name" value="TPR-like"/>
    <property type="match status" value="1"/>
</dbReference>
<feature type="compositionally biased region" description="Low complexity" evidence="2">
    <location>
        <begin position="210"/>
        <end position="219"/>
    </location>
</feature>
<dbReference type="Gene3D" id="1.25.40.10">
    <property type="entry name" value="Tetratricopeptide repeat domain"/>
    <property type="match status" value="1"/>
</dbReference>
<reference evidence="3 4" key="1">
    <citation type="journal article" date="2019" name="Int. J. Syst. Evol. Microbiol.">
        <title>Capsulimonas corticalis gen. nov., sp. nov., an aerobic capsulated bacterium, of a novel bacterial order, Capsulimonadales ord. nov., of the class Armatimonadia of the phylum Armatimonadetes.</title>
        <authorList>
            <person name="Li J."/>
            <person name="Kudo C."/>
            <person name="Tonouchi A."/>
        </authorList>
    </citation>
    <scope>NUCLEOTIDE SEQUENCE [LARGE SCALE GENOMIC DNA]</scope>
    <source>
        <strain evidence="3 4">AX-7</strain>
    </source>
</reference>
<dbReference type="RefSeq" id="WP_119322870.1">
    <property type="nucleotide sequence ID" value="NZ_AP025739.1"/>
</dbReference>
<dbReference type="PROSITE" id="PS50076">
    <property type="entry name" value="DNAJ_2"/>
    <property type="match status" value="1"/>
</dbReference>
<dbReference type="Proteomes" id="UP000287394">
    <property type="component" value="Chromosome"/>
</dbReference>
<feature type="region of interest" description="Disordered" evidence="2">
    <location>
        <begin position="192"/>
        <end position="231"/>
    </location>
</feature>
<dbReference type="PROSITE" id="PS50005">
    <property type="entry name" value="TPR"/>
    <property type="match status" value="1"/>
</dbReference>
<proteinExistence type="predicted"/>
<dbReference type="InterPro" id="IPR019734">
    <property type="entry name" value="TPR_rpt"/>
</dbReference>
<feature type="region of interest" description="Disordered" evidence="2">
    <location>
        <begin position="71"/>
        <end position="110"/>
    </location>
</feature>
<dbReference type="SUPFAM" id="SSF46565">
    <property type="entry name" value="Chaperone J-domain"/>
    <property type="match status" value="1"/>
</dbReference>
<dbReference type="Gene3D" id="1.10.287.110">
    <property type="entry name" value="DnaJ domain"/>
    <property type="match status" value="1"/>
</dbReference>
<dbReference type="InterPro" id="IPR051938">
    <property type="entry name" value="Apopto_cytoskel_mod"/>
</dbReference>
<gene>
    <name evidence="3" type="ORF">CCAX7_58480</name>
</gene>
<accession>A0A402CZY5</accession>
<dbReference type="CDD" id="cd06257">
    <property type="entry name" value="DnaJ"/>
    <property type="match status" value="1"/>
</dbReference>
<evidence type="ECO:0000256" key="1">
    <source>
        <dbReference type="ARBA" id="ARBA00023186"/>
    </source>
</evidence>
<evidence type="ECO:0000256" key="2">
    <source>
        <dbReference type="SAM" id="MobiDB-lite"/>
    </source>
</evidence>
<sequence length="231" mass="24754">MNLQRNYYEVLGLPPSASTSEIKNKYRELAKKFHPDLTQDKVLGQRIFAQINQAYRVLGDTERRSQYDATLVPERGMPAGSTSGVQATTQPQAATAAPPPQAARPAQAPISPQMEAEVQRLLGEAEMAMMGGKAKDARSICETILGMQPDNAKALGLLGDVYAQQGDPQRAIETYRKALQYGASPMIQSKLSRLTAAPAPSSATPPPAAPKSAPQPAKSGGFINRILGRNN</sequence>
<dbReference type="SMART" id="SM00271">
    <property type="entry name" value="DnaJ"/>
    <property type="match status" value="1"/>
</dbReference>
<dbReference type="Pfam" id="PF00226">
    <property type="entry name" value="DnaJ"/>
    <property type="match status" value="1"/>
</dbReference>
<evidence type="ECO:0000313" key="3">
    <source>
        <dbReference type="EMBL" id="BDI33797.1"/>
    </source>
</evidence>
<name>A0A402CZY5_9BACT</name>
<keyword evidence="4" id="KW-1185">Reference proteome</keyword>
<dbReference type="AlphaFoldDB" id="A0A402CZY5"/>
<protein>
    <submittedName>
        <fullName evidence="3">Uncharacterized protein</fullName>
    </submittedName>
</protein>
<dbReference type="KEGG" id="ccot:CCAX7_58480"/>
<dbReference type="EMBL" id="AP025739">
    <property type="protein sequence ID" value="BDI33797.1"/>
    <property type="molecule type" value="Genomic_DNA"/>
</dbReference>